<keyword evidence="6" id="KW-1185">Reference proteome</keyword>
<evidence type="ECO:0000256" key="1">
    <source>
        <dbReference type="ARBA" id="ARBA00023122"/>
    </source>
</evidence>
<sequence length="226" mass="24678">MRHRRIGELMTREVVSVRGDAPFKEIARILSQHRVTAVPVLDGSGRVVGVVSEGDLLRKSADQAAAPGDLPVVPDLEAWEQAKAEGTRAEELMSAPAVCARPDWNVAETARLMEVQGVKRLVVVDSEDRLVGIVSRRDLLGIFLREDEDIRREIVEDVLGDTLNLGPAALTVEVRDGRVDLAGRLRFRGMIPAIERMCATVDGVVSVSSTRLTYDTDDTERGGGRS</sequence>
<evidence type="ECO:0000313" key="5">
    <source>
        <dbReference type="EMBL" id="WOX26141.1"/>
    </source>
</evidence>
<evidence type="ECO:0000259" key="4">
    <source>
        <dbReference type="PROSITE" id="PS51371"/>
    </source>
</evidence>
<dbReference type="PIRSF" id="PIRSF036990">
    <property type="entry name" value="UCP036990_CBS_BON"/>
    <property type="match status" value="1"/>
</dbReference>
<dbReference type="RefSeq" id="WP_318109043.1">
    <property type="nucleotide sequence ID" value="NZ_CP137573.1"/>
</dbReference>
<dbReference type="InterPro" id="IPR000644">
    <property type="entry name" value="CBS_dom"/>
</dbReference>
<dbReference type="PROSITE" id="PS50914">
    <property type="entry name" value="BON"/>
    <property type="match status" value="1"/>
</dbReference>
<dbReference type="Proteomes" id="UP001301731">
    <property type="component" value="Chromosome"/>
</dbReference>
<protein>
    <submittedName>
        <fullName evidence="5">CBS domain-containing protein</fullName>
    </submittedName>
</protein>
<gene>
    <name evidence="5" type="ORF">R2D22_34055</name>
</gene>
<evidence type="ECO:0000313" key="6">
    <source>
        <dbReference type="Proteomes" id="UP001301731"/>
    </source>
</evidence>
<dbReference type="EMBL" id="CP137573">
    <property type="protein sequence ID" value="WOX26141.1"/>
    <property type="molecule type" value="Genomic_DNA"/>
</dbReference>
<dbReference type="Pfam" id="PF00571">
    <property type="entry name" value="CBS"/>
    <property type="match status" value="2"/>
</dbReference>
<keyword evidence="1 2" id="KW-0129">CBS domain</keyword>
<feature type="domain" description="CBS" evidence="4">
    <location>
        <begin position="93"/>
        <end position="150"/>
    </location>
</feature>
<organism evidence="5 6">
    <name type="scientific">Streptomyces solicathayae</name>
    <dbReference type="NCBI Taxonomy" id="3081768"/>
    <lineage>
        <taxon>Bacteria</taxon>
        <taxon>Bacillati</taxon>
        <taxon>Actinomycetota</taxon>
        <taxon>Actinomycetes</taxon>
        <taxon>Kitasatosporales</taxon>
        <taxon>Streptomycetaceae</taxon>
        <taxon>Streptomyces</taxon>
    </lineage>
</organism>
<reference evidence="5 6" key="1">
    <citation type="submission" date="2023-10" db="EMBL/GenBank/DDBJ databases">
        <title>The genome sequence of Streptomyces sp. HUAS YS2.</title>
        <authorList>
            <person name="Mo P."/>
        </authorList>
    </citation>
    <scope>NUCLEOTIDE SEQUENCE [LARGE SCALE GENOMIC DNA]</scope>
    <source>
        <strain evidence="5 6">HUAS YS2</strain>
    </source>
</reference>
<dbReference type="PANTHER" id="PTHR43080">
    <property type="entry name" value="CBS DOMAIN-CONTAINING PROTEIN CBSX3, MITOCHONDRIAL"/>
    <property type="match status" value="1"/>
</dbReference>
<evidence type="ECO:0000256" key="2">
    <source>
        <dbReference type="PROSITE-ProRule" id="PRU00703"/>
    </source>
</evidence>
<dbReference type="InterPro" id="IPR051257">
    <property type="entry name" value="Diverse_CBS-Domain"/>
</dbReference>
<accession>A0ABZ0M2Y2</accession>
<feature type="domain" description="CBS" evidence="4">
    <location>
        <begin position="10"/>
        <end position="66"/>
    </location>
</feature>
<dbReference type="Pfam" id="PF04972">
    <property type="entry name" value="BON"/>
    <property type="match status" value="1"/>
</dbReference>
<dbReference type="InterPro" id="IPR007055">
    <property type="entry name" value="BON_dom"/>
</dbReference>
<dbReference type="InterPro" id="IPR046342">
    <property type="entry name" value="CBS_dom_sf"/>
</dbReference>
<dbReference type="PROSITE" id="PS51371">
    <property type="entry name" value="CBS"/>
    <property type="match status" value="2"/>
</dbReference>
<evidence type="ECO:0000259" key="3">
    <source>
        <dbReference type="PROSITE" id="PS50914"/>
    </source>
</evidence>
<dbReference type="CDD" id="cd04586">
    <property type="entry name" value="CBS_pair_BON_assoc"/>
    <property type="match status" value="1"/>
</dbReference>
<dbReference type="PANTHER" id="PTHR43080:SF29">
    <property type="entry name" value="OS02G0818000 PROTEIN"/>
    <property type="match status" value="1"/>
</dbReference>
<feature type="domain" description="BON" evidence="3">
    <location>
        <begin position="146"/>
        <end position="216"/>
    </location>
</feature>
<proteinExistence type="predicted"/>
<dbReference type="SUPFAM" id="SSF54631">
    <property type="entry name" value="CBS-domain pair"/>
    <property type="match status" value="1"/>
</dbReference>
<dbReference type="SMART" id="SM00116">
    <property type="entry name" value="CBS"/>
    <property type="match status" value="2"/>
</dbReference>
<name>A0ABZ0M2Y2_9ACTN</name>
<dbReference type="InterPro" id="IPR017080">
    <property type="entry name" value="UCP036990_CBS_BON"/>
</dbReference>
<dbReference type="Gene3D" id="3.10.580.10">
    <property type="entry name" value="CBS-domain"/>
    <property type="match status" value="1"/>
</dbReference>